<organism evidence="2 3">
    <name type="scientific">Propionivibrio dicarboxylicus</name>
    <dbReference type="NCBI Taxonomy" id="83767"/>
    <lineage>
        <taxon>Bacteria</taxon>
        <taxon>Pseudomonadati</taxon>
        <taxon>Pseudomonadota</taxon>
        <taxon>Betaproteobacteria</taxon>
        <taxon>Rhodocyclales</taxon>
        <taxon>Rhodocyclaceae</taxon>
        <taxon>Propionivibrio</taxon>
    </lineage>
</organism>
<dbReference type="Proteomes" id="UP000198607">
    <property type="component" value="Unassembled WGS sequence"/>
</dbReference>
<sequence>MRIDEYKRILKELGEDDLDKVVVRRSGDTLMLECPINPPPGWEKLQGALSRPPCPPQRVPQESPATQISGQDPLPTNAFLTGLMADLTAAFGEAIAGDCLRPDLLRGTQLTARQVMTIIGQAEAKEAMIRQQNDAAITNLFRDVVWVNYARNYLPAEADTFVRKLAAGMIRSSPEHARHPLSDDDVVSTVDAALAVYDVLVANIEDGIPEILGKVLSLIAAHAGNAGSDALARFWPEYAMAAWLSSNLDPAEEGILASALDAFDTNSACSQRFLGNMKSYIAELFIARTTRSFAPDAGVPDCRDNSVKIIDAQGAATEIVNQIIEQHVKQLLLVDRHSSLTDWQKIFVKSLLDGMPPDDRLFDAVINFDTSYVNSIIARRDYAEATRSLLLDILGVAGKFAEQDTVDSPFHGERLLVTLMSFFAESITPAEARLLVDALEEGDASGVKMIRQIVTRNSDEENAYDMLAAVLKERSGEAGPTFQLAFAEALGKGRLCSGALVEHRLDTLRNACQAMNRTDNKQIVDWQYLQSLNEDGQSRYLETALLNLLRPSSKRRTSADRITDAESLFVRKFLSLFYDIRDAFTFACQSSICRPAGGNDLTGIGKSEEAIFLPGGKPIMTVSHSEVAEISISLIDTSAGPILMSCQYTVPTLDAVSDMHGNLHRVNSQSSQLRFNADFTILSDQDFIEMDKPIRCEATLVFPKWPGSKGYPAPIGKDFGGKLRTIDRQSAEYLHLHADLIAYAKASENSEIITLLDALNAIREFRENRSRENAYGIYEKFLQSNALTFIGTDAVGETLERIYPKFAVDAIVQALLDLTEALVAKLDPIAIESNATISDFFELANRILNAKSHKNRSEFFILTKQVFFDLDLSITFSLVSPALGAALKAALEVFIAPPEPAMFDALEDAIIRYLDRTILPDFINYQIERSGD</sequence>
<evidence type="ECO:0000313" key="3">
    <source>
        <dbReference type="Proteomes" id="UP000198607"/>
    </source>
</evidence>
<keyword evidence="3" id="KW-1185">Reference proteome</keyword>
<dbReference type="AlphaFoldDB" id="A0A1G8KME3"/>
<feature type="region of interest" description="Disordered" evidence="1">
    <location>
        <begin position="43"/>
        <end position="72"/>
    </location>
</feature>
<evidence type="ECO:0000313" key="2">
    <source>
        <dbReference type="EMBL" id="SDI44621.1"/>
    </source>
</evidence>
<protein>
    <submittedName>
        <fullName evidence="2">Uncharacterized protein</fullName>
    </submittedName>
</protein>
<name>A0A1G8KME3_9RHOO</name>
<gene>
    <name evidence="2" type="ORF">SAMN05660652_03441</name>
</gene>
<proteinExistence type="predicted"/>
<dbReference type="RefSeq" id="WP_091939421.1">
    <property type="nucleotide sequence ID" value="NZ_FNCY01000019.1"/>
</dbReference>
<accession>A0A1G8KME3</accession>
<reference evidence="2 3" key="1">
    <citation type="submission" date="2016-10" db="EMBL/GenBank/DDBJ databases">
        <authorList>
            <person name="de Groot N.N."/>
        </authorList>
    </citation>
    <scope>NUCLEOTIDE SEQUENCE [LARGE SCALE GENOMIC DNA]</scope>
    <source>
        <strain evidence="2 3">DSM 5885</strain>
    </source>
</reference>
<dbReference type="EMBL" id="FNCY01000019">
    <property type="protein sequence ID" value="SDI44621.1"/>
    <property type="molecule type" value="Genomic_DNA"/>
</dbReference>
<evidence type="ECO:0000256" key="1">
    <source>
        <dbReference type="SAM" id="MobiDB-lite"/>
    </source>
</evidence>
<dbReference type="OrthoDB" id="4104638at2"/>